<dbReference type="GO" id="GO:0017056">
    <property type="term" value="F:structural constituent of nuclear pore"/>
    <property type="evidence" value="ECO:0007669"/>
    <property type="project" value="InterPro"/>
</dbReference>
<comment type="similarity">
    <text evidence="2">Belongs to the nucleoporin Nup133 family.</text>
</comment>
<evidence type="ECO:0000313" key="6">
    <source>
        <dbReference type="Proteomes" id="UP000675881"/>
    </source>
</evidence>
<dbReference type="GO" id="GO:0000972">
    <property type="term" value="P:transcription-dependent tethering of RNA polymerase II gene DNA at nuclear periphery"/>
    <property type="evidence" value="ECO:0007669"/>
    <property type="project" value="TreeGrafter"/>
</dbReference>
<keyword evidence="6" id="KW-1185">Reference proteome</keyword>
<dbReference type="SUPFAM" id="SSF117289">
    <property type="entry name" value="Nucleoporin domain"/>
    <property type="match status" value="1"/>
</dbReference>
<dbReference type="Proteomes" id="UP000675881">
    <property type="component" value="Chromosome 14"/>
</dbReference>
<dbReference type="OrthoDB" id="6342440at2759"/>
<protein>
    <submittedName>
        <fullName evidence="5">NUP133</fullName>
    </submittedName>
</protein>
<evidence type="ECO:0000256" key="1">
    <source>
        <dbReference type="ARBA" id="ARBA00004123"/>
    </source>
</evidence>
<evidence type="ECO:0000256" key="3">
    <source>
        <dbReference type="ARBA" id="ARBA00022448"/>
    </source>
</evidence>
<reference evidence="5" key="1">
    <citation type="submission" date="2021-02" db="EMBL/GenBank/DDBJ databases">
        <authorList>
            <person name="Bekaert M."/>
        </authorList>
    </citation>
    <scope>NUCLEOTIDE SEQUENCE</scope>
    <source>
        <strain evidence="5">IoA-00</strain>
    </source>
</reference>
<dbReference type="Gene3D" id="2.130.10.10">
    <property type="entry name" value="YVTN repeat-like/Quinoprotein amine dehydrogenase"/>
    <property type="match status" value="1"/>
</dbReference>
<dbReference type="AlphaFoldDB" id="A0A7R8CP58"/>
<dbReference type="GO" id="GO:0016973">
    <property type="term" value="P:poly(A)+ mRNA export from nucleus"/>
    <property type="evidence" value="ECO:0007669"/>
    <property type="project" value="TreeGrafter"/>
</dbReference>
<organism evidence="5 6">
    <name type="scientific">Lepeophtheirus salmonis</name>
    <name type="common">Salmon louse</name>
    <name type="synonym">Caligus salmonis</name>
    <dbReference type="NCBI Taxonomy" id="72036"/>
    <lineage>
        <taxon>Eukaryota</taxon>
        <taxon>Metazoa</taxon>
        <taxon>Ecdysozoa</taxon>
        <taxon>Arthropoda</taxon>
        <taxon>Crustacea</taxon>
        <taxon>Multicrustacea</taxon>
        <taxon>Hexanauplia</taxon>
        <taxon>Copepoda</taxon>
        <taxon>Siphonostomatoida</taxon>
        <taxon>Caligidae</taxon>
        <taxon>Lepeophtheirus</taxon>
    </lineage>
</organism>
<evidence type="ECO:0000256" key="4">
    <source>
        <dbReference type="ARBA" id="ARBA00023242"/>
    </source>
</evidence>
<dbReference type="PANTHER" id="PTHR13405">
    <property type="entry name" value="NUCLEAR PORE COMPLEX PROTEIN NUP133"/>
    <property type="match status" value="1"/>
</dbReference>
<keyword evidence="3" id="KW-0813">Transport</keyword>
<evidence type="ECO:0000313" key="5">
    <source>
        <dbReference type="EMBL" id="CAF2846976.1"/>
    </source>
</evidence>
<dbReference type="InterPro" id="IPR037624">
    <property type="entry name" value="Nup133-like"/>
</dbReference>
<comment type="subcellular location">
    <subcellularLocation>
        <location evidence="1">Nucleus</location>
    </subcellularLocation>
</comment>
<gene>
    <name evidence="5" type="ORF">LSAA_4635</name>
</gene>
<dbReference type="PANTHER" id="PTHR13405:SF11">
    <property type="entry name" value="NUCLEAR PORE COMPLEX PROTEIN NUP133"/>
    <property type="match status" value="1"/>
</dbReference>
<dbReference type="InterPro" id="IPR015943">
    <property type="entry name" value="WD40/YVTN_repeat-like_dom_sf"/>
</dbReference>
<accession>A0A7R8CP58</accession>
<name>A0A7R8CP58_LEPSM</name>
<dbReference type="GO" id="GO:0006606">
    <property type="term" value="P:protein import into nucleus"/>
    <property type="evidence" value="ECO:0007669"/>
    <property type="project" value="TreeGrafter"/>
</dbReference>
<dbReference type="EMBL" id="HG994593">
    <property type="protein sequence ID" value="CAF2846976.1"/>
    <property type="molecule type" value="Genomic_DNA"/>
</dbReference>
<keyword evidence="4" id="KW-0539">Nucleus</keyword>
<sequence length="241" mass="26275">MFTPTRNTTRGGTRRKSSILQNSSLQQRGILSGSRNGTPRSGSFMDQSSQILLEETDLHVFGILRVRAACGGDGDDLFVRKDVGGGALFGSTRTWAWESLTGNSLFLLRICITTHASSTSFLRPQTKTRLLRASPFSPEGVIRYWSSIAHEGSSTEITADLQGQESWMLADIQPVGSLLGTTTSTLLLIRVSSHSRITCRLLQSPQGLLGGIGRRVTSLFWGSMNPGNNGSPESKLIRVFW</sequence>
<dbReference type="GO" id="GO:0031080">
    <property type="term" value="C:nuclear pore outer ring"/>
    <property type="evidence" value="ECO:0007669"/>
    <property type="project" value="TreeGrafter"/>
</dbReference>
<evidence type="ECO:0000256" key="2">
    <source>
        <dbReference type="ARBA" id="ARBA00005569"/>
    </source>
</evidence>
<proteinExistence type="inferred from homology"/>